<comment type="similarity">
    <text evidence="5">Belongs to the class-IV pyridoxal-phosphate-dependent aminotransferase family.</text>
</comment>
<evidence type="ECO:0000256" key="5">
    <source>
        <dbReference type="ARBA" id="ARBA00009320"/>
    </source>
</evidence>
<evidence type="ECO:0000256" key="2">
    <source>
        <dbReference type="ARBA" id="ARBA00004824"/>
    </source>
</evidence>
<dbReference type="Pfam" id="PF01063">
    <property type="entry name" value="Aminotran_4"/>
    <property type="match status" value="1"/>
</dbReference>
<evidence type="ECO:0000256" key="6">
    <source>
        <dbReference type="ARBA" id="ARBA00013053"/>
    </source>
</evidence>
<dbReference type="InterPro" id="IPR036038">
    <property type="entry name" value="Aminotransferase-like"/>
</dbReference>
<sequence length="285" mass="31451">MSRIAYVNGAYVPMSEAYVHIDDRGYQFADGVYEGVSIRHGKLIDLEPHLDRLWRSLGELQMMAPMDRGPMRFVLKEVVRRNRIKDGFLYLQITRGVAPRDHPFPAQTPWPAMVVTAKRLNFDAITERALKEGVAASSQPDIRWGRCDVKSTSLLPNILAKQAAREAGAFEAVMYDQAGHVTEGSSTNIWMVTKDGTLVTRSTADNILPGVTRASVMKVAKDLQMKVEERAFTLEEALGAAEMFLTSSTSCAMPIITLDGQKIGDGTPGPVAKRLVEAYKAFMGT</sequence>
<proteinExistence type="inferred from homology"/>
<evidence type="ECO:0000256" key="11">
    <source>
        <dbReference type="ARBA" id="ARBA00049229"/>
    </source>
</evidence>
<comment type="catalytic activity">
    <reaction evidence="10">
        <text>L-isoleucine + 2-oxoglutarate = (S)-3-methyl-2-oxopentanoate + L-glutamate</text>
        <dbReference type="Rhea" id="RHEA:24801"/>
        <dbReference type="ChEBI" id="CHEBI:16810"/>
        <dbReference type="ChEBI" id="CHEBI:29985"/>
        <dbReference type="ChEBI" id="CHEBI:35146"/>
        <dbReference type="ChEBI" id="CHEBI:58045"/>
        <dbReference type="EC" id="2.6.1.42"/>
    </reaction>
</comment>
<dbReference type="PANTHER" id="PTHR42743">
    <property type="entry name" value="AMINO-ACID AMINOTRANSFERASE"/>
    <property type="match status" value="1"/>
</dbReference>
<dbReference type="CDD" id="cd01558">
    <property type="entry name" value="D-AAT_like"/>
    <property type="match status" value="1"/>
</dbReference>
<keyword evidence="12" id="KW-0808">Transferase</keyword>
<dbReference type="Proteomes" id="UP001595776">
    <property type="component" value="Unassembled WGS sequence"/>
</dbReference>
<comment type="catalytic activity">
    <reaction evidence="9">
        <text>L-valine + 2-oxoglutarate = 3-methyl-2-oxobutanoate + L-glutamate</text>
        <dbReference type="Rhea" id="RHEA:24813"/>
        <dbReference type="ChEBI" id="CHEBI:11851"/>
        <dbReference type="ChEBI" id="CHEBI:16810"/>
        <dbReference type="ChEBI" id="CHEBI:29985"/>
        <dbReference type="ChEBI" id="CHEBI:57762"/>
        <dbReference type="EC" id="2.6.1.42"/>
    </reaction>
</comment>
<organism evidence="12 13">
    <name type="scientific">Kordiimonas lipolytica</name>
    <dbReference type="NCBI Taxonomy" id="1662421"/>
    <lineage>
        <taxon>Bacteria</taxon>
        <taxon>Pseudomonadati</taxon>
        <taxon>Pseudomonadota</taxon>
        <taxon>Alphaproteobacteria</taxon>
        <taxon>Kordiimonadales</taxon>
        <taxon>Kordiimonadaceae</taxon>
        <taxon>Kordiimonas</taxon>
    </lineage>
</organism>
<dbReference type="GO" id="GO:0047810">
    <property type="term" value="F:D-alanine-2-oxoglutarate aminotransferase activity"/>
    <property type="evidence" value="ECO:0007669"/>
    <property type="project" value="UniProtKB-EC"/>
</dbReference>
<dbReference type="Gene3D" id="3.30.470.10">
    <property type="match status" value="1"/>
</dbReference>
<evidence type="ECO:0000256" key="8">
    <source>
        <dbReference type="ARBA" id="ARBA00023304"/>
    </source>
</evidence>
<evidence type="ECO:0000313" key="12">
    <source>
        <dbReference type="EMBL" id="MFC4348969.1"/>
    </source>
</evidence>
<dbReference type="Gene3D" id="3.20.10.10">
    <property type="entry name" value="D-amino Acid Aminotransferase, subunit A, domain 2"/>
    <property type="match status" value="1"/>
</dbReference>
<comment type="pathway">
    <text evidence="3">Amino-acid biosynthesis; L-valine biosynthesis; L-valine from pyruvate: step 4/4.</text>
</comment>
<comment type="pathway">
    <text evidence="4">Amino-acid biosynthesis; L-leucine biosynthesis; L-leucine from 3-methyl-2-oxobutanoate: step 4/4.</text>
</comment>
<dbReference type="EMBL" id="JBHSCR010000014">
    <property type="protein sequence ID" value="MFC4348969.1"/>
    <property type="molecule type" value="Genomic_DNA"/>
</dbReference>
<evidence type="ECO:0000256" key="9">
    <source>
        <dbReference type="ARBA" id="ARBA00048212"/>
    </source>
</evidence>
<evidence type="ECO:0000256" key="10">
    <source>
        <dbReference type="ARBA" id="ARBA00048798"/>
    </source>
</evidence>
<keyword evidence="12" id="KW-0032">Aminotransferase</keyword>
<comment type="catalytic activity">
    <reaction evidence="11">
        <text>L-leucine + 2-oxoglutarate = 4-methyl-2-oxopentanoate + L-glutamate</text>
        <dbReference type="Rhea" id="RHEA:18321"/>
        <dbReference type="ChEBI" id="CHEBI:16810"/>
        <dbReference type="ChEBI" id="CHEBI:17865"/>
        <dbReference type="ChEBI" id="CHEBI:29985"/>
        <dbReference type="ChEBI" id="CHEBI:57427"/>
        <dbReference type="EC" id="2.6.1.42"/>
    </reaction>
</comment>
<comment type="function">
    <text evidence="1">Acts on leucine, isoleucine and valine.</text>
</comment>
<evidence type="ECO:0000256" key="7">
    <source>
        <dbReference type="ARBA" id="ARBA00014472"/>
    </source>
</evidence>
<evidence type="ECO:0000256" key="1">
    <source>
        <dbReference type="ARBA" id="ARBA00003109"/>
    </source>
</evidence>
<comment type="pathway">
    <text evidence="2">Amino-acid biosynthesis; L-isoleucine biosynthesis; L-isoleucine from 2-oxobutanoate: step 4/4.</text>
</comment>
<dbReference type="NCBIfam" id="NF005209">
    <property type="entry name" value="PRK06680.1"/>
    <property type="match status" value="1"/>
</dbReference>
<dbReference type="PANTHER" id="PTHR42743:SF11">
    <property type="entry name" value="AMINODEOXYCHORISMATE LYASE"/>
    <property type="match status" value="1"/>
</dbReference>
<dbReference type="InterPro" id="IPR043132">
    <property type="entry name" value="BCAT-like_C"/>
</dbReference>
<dbReference type="RefSeq" id="WP_068143675.1">
    <property type="nucleotide sequence ID" value="NZ_JBHSCR010000014.1"/>
</dbReference>
<protein>
    <recommendedName>
        <fullName evidence="7">Probable branched-chain-amino-acid aminotransferase</fullName>
        <ecNumber evidence="6">2.6.1.42</ecNumber>
    </recommendedName>
</protein>
<dbReference type="InterPro" id="IPR001544">
    <property type="entry name" value="Aminotrans_IV"/>
</dbReference>
<name>A0ABV8UCP2_9PROT</name>
<accession>A0ABV8UCP2</accession>
<evidence type="ECO:0000313" key="13">
    <source>
        <dbReference type="Proteomes" id="UP001595776"/>
    </source>
</evidence>
<dbReference type="SUPFAM" id="SSF56752">
    <property type="entry name" value="D-aminoacid aminotransferase-like PLP-dependent enzymes"/>
    <property type="match status" value="1"/>
</dbReference>
<dbReference type="EC" id="2.6.1.42" evidence="6"/>
<keyword evidence="8" id="KW-0100">Branched-chain amino acid biosynthesis</keyword>
<keyword evidence="13" id="KW-1185">Reference proteome</keyword>
<evidence type="ECO:0000256" key="3">
    <source>
        <dbReference type="ARBA" id="ARBA00004931"/>
    </source>
</evidence>
<gene>
    <name evidence="12" type="ORF">ACFO5Q_14035</name>
</gene>
<reference evidence="13" key="1">
    <citation type="journal article" date="2019" name="Int. J. Syst. Evol. Microbiol.">
        <title>The Global Catalogue of Microorganisms (GCM) 10K type strain sequencing project: providing services to taxonomists for standard genome sequencing and annotation.</title>
        <authorList>
            <consortium name="The Broad Institute Genomics Platform"/>
            <consortium name="The Broad Institute Genome Sequencing Center for Infectious Disease"/>
            <person name="Wu L."/>
            <person name="Ma J."/>
        </authorList>
    </citation>
    <scope>NUCLEOTIDE SEQUENCE [LARGE SCALE GENOMIC DNA]</scope>
    <source>
        <strain evidence="13">CGMCC 1.15304</strain>
    </source>
</reference>
<dbReference type="InterPro" id="IPR043131">
    <property type="entry name" value="BCAT-like_N"/>
</dbReference>
<keyword evidence="8" id="KW-0028">Amino-acid biosynthesis</keyword>
<comment type="caution">
    <text evidence="12">The sequence shown here is derived from an EMBL/GenBank/DDBJ whole genome shotgun (WGS) entry which is preliminary data.</text>
</comment>
<evidence type="ECO:0000256" key="4">
    <source>
        <dbReference type="ARBA" id="ARBA00005072"/>
    </source>
</evidence>
<dbReference type="InterPro" id="IPR050571">
    <property type="entry name" value="Class-IV_PLP-Dep_Aminotrnsfr"/>
</dbReference>